<evidence type="ECO:0000313" key="1">
    <source>
        <dbReference type="EMBL" id="OMJ91224.1"/>
    </source>
</evidence>
<proteinExistence type="predicted"/>
<name>A0A1R2CQE4_9CILI</name>
<organism evidence="1 2">
    <name type="scientific">Stentor coeruleus</name>
    <dbReference type="NCBI Taxonomy" id="5963"/>
    <lineage>
        <taxon>Eukaryota</taxon>
        <taxon>Sar</taxon>
        <taxon>Alveolata</taxon>
        <taxon>Ciliophora</taxon>
        <taxon>Postciliodesmatophora</taxon>
        <taxon>Heterotrichea</taxon>
        <taxon>Heterotrichida</taxon>
        <taxon>Stentoridae</taxon>
        <taxon>Stentor</taxon>
    </lineage>
</organism>
<dbReference type="Proteomes" id="UP000187209">
    <property type="component" value="Unassembled WGS sequence"/>
</dbReference>
<protein>
    <submittedName>
        <fullName evidence="1">Uncharacterized protein</fullName>
    </submittedName>
</protein>
<comment type="caution">
    <text evidence="1">The sequence shown here is derived from an EMBL/GenBank/DDBJ whole genome shotgun (WGS) entry which is preliminary data.</text>
</comment>
<sequence length="227" mass="25559">MQEQFQIQIKDLNDTIIQILVSPSEKLIEVLIRAGIPIEEDYPCLAAQVNDIMHTLYEKGDFMLSALGFNPSSEISIHKLQPCGNSPLSTFAFNSIEKEKIIPFGRAPRWRAVSAGVSFRGKCNNSLCEAYNQSAYCTLGFGTFDVRDVMDEGALCPICKRIMIEVNNFGFFLAQWKISGRQKGGIKFKKIGRTTDSKSFSTFEEGETILWQYMGLEVRKLDATPFD</sequence>
<evidence type="ECO:0000313" key="2">
    <source>
        <dbReference type="Proteomes" id="UP000187209"/>
    </source>
</evidence>
<accession>A0A1R2CQE4</accession>
<dbReference type="AlphaFoldDB" id="A0A1R2CQE4"/>
<keyword evidence="2" id="KW-1185">Reference proteome</keyword>
<reference evidence="1 2" key="1">
    <citation type="submission" date="2016-11" db="EMBL/GenBank/DDBJ databases">
        <title>The macronuclear genome of Stentor coeruleus: a giant cell with tiny introns.</title>
        <authorList>
            <person name="Slabodnick M."/>
            <person name="Ruby J.G."/>
            <person name="Reiff S.B."/>
            <person name="Swart E.C."/>
            <person name="Gosai S."/>
            <person name="Prabakaran S."/>
            <person name="Witkowska E."/>
            <person name="Larue G.E."/>
            <person name="Fisher S."/>
            <person name="Freeman R.M."/>
            <person name="Gunawardena J."/>
            <person name="Chu W."/>
            <person name="Stover N.A."/>
            <person name="Gregory B.D."/>
            <person name="Nowacki M."/>
            <person name="Derisi J."/>
            <person name="Roy S.W."/>
            <person name="Marshall W.F."/>
            <person name="Sood P."/>
        </authorList>
    </citation>
    <scope>NUCLEOTIDE SEQUENCE [LARGE SCALE GENOMIC DNA]</scope>
    <source>
        <strain evidence="1">WM001</strain>
    </source>
</reference>
<gene>
    <name evidence="1" type="ORF">SteCoe_6295</name>
</gene>
<dbReference type="EMBL" id="MPUH01000086">
    <property type="protein sequence ID" value="OMJ91224.1"/>
    <property type="molecule type" value="Genomic_DNA"/>
</dbReference>